<comment type="caution">
    <text evidence="3">The sequence shown here is derived from an EMBL/GenBank/DDBJ whole genome shotgun (WGS) entry which is preliminary data.</text>
</comment>
<keyword evidence="2" id="KW-0812">Transmembrane</keyword>
<sequence length="323" mass="34147">MTEPNERAGQPGQDPPPPPPIAGPPVQPAQSWPAGQGAQVDPPVQPWVGDHPATPPNRKRRTWLIAAVAAWAALLLVVTYLSVRWDEPTVREQRDIAQAVPVVNRALGELVVAAGPDVAVELSAPRLTQGCRLSLIRDGATLERDVVFRTVEAQERALISRIAQGLPKDYRARSRTSLGTLRADAGEFVGIKGGLTDPGTVKLTTSTGCRPMPAGYAIADPLIGLRIDDEPGRVLVALGVSEHGPVDRTSVPCPGSGWVHTARAVGRGAVSKPLDVTLRPVADAVVVVDQTDRYAYRSGSRSVVVEALDGEIRVAVTESGCAV</sequence>
<dbReference type="EMBL" id="JACHJW010000001">
    <property type="protein sequence ID" value="MBB4959663.1"/>
    <property type="molecule type" value="Genomic_DNA"/>
</dbReference>
<name>A0A7W7SRJ7_9ACTN</name>
<dbReference type="AlphaFoldDB" id="A0A7W7SRJ7"/>
<protein>
    <submittedName>
        <fullName evidence="3">Uncharacterized protein</fullName>
    </submittedName>
</protein>
<evidence type="ECO:0000256" key="1">
    <source>
        <dbReference type="SAM" id="MobiDB-lite"/>
    </source>
</evidence>
<keyword evidence="4" id="KW-1185">Reference proteome</keyword>
<organism evidence="3 4">
    <name type="scientific">Micromonospora polyrhachis</name>
    <dbReference type="NCBI Taxonomy" id="1282883"/>
    <lineage>
        <taxon>Bacteria</taxon>
        <taxon>Bacillati</taxon>
        <taxon>Actinomycetota</taxon>
        <taxon>Actinomycetes</taxon>
        <taxon>Micromonosporales</taxon>
        <taxon>Micromonosporaceae</taxon>
        <taxon>Micromonospora</taxon>
    </lineage>
</organism>
<dbReference type="Proteomes" id="UP000578819">
    <property type="component" value="Unassembled WGS sequence"/>
</dbReference>
<feature type="region of interest" description="Disordered" evidence="1">
    <location>
        <begin position="1"/>
        <end position="56"/>
    </location>
</feature>
<gene>
    <name evidence="3" type="ORF">FHR38_003396</name>
</gene>
<accession>A0A7W7SRJ7</accession>
<dbReference type="RefSeq" id="WP_184535560.1">
    <property type="nucleotide sequence ID" value="NZ_JACHJW010000001.1"/>
</dbReference>
<keyword evidence="2" id="KW-0472">Membrane</keyword>
<evidence type="ECO:0000313" key="4">
    <source>
        <dbReference type="Proteomes" id="UP000578819"/>
    </source>
</evidence>
<keyword evidence="2" id="KW-1133">Transmembrane helix</keyword>
<feature type="compositionally biased region" description="Pro residues" evidence="1">
    <location>
        <begin position="13"/>
        <end position="27"/>
    </location>
</feature>
<reference evidence="3 4" key="1">
    <citation type="submission" date="2020-08" db="EMBL/GenBank/DDBJ databases">
        <title>Sequencing the genomes of 1000 actinobacteria strains.</title>
        <authorList>
            <person name="Klenk H.-P."/>
        </authorList>
    </citation>
    <scope>NUCLEOTIDE SEQUENCE [LARGE SCALE GENOMIC DNA]</scope>
    <source>
        <strain evidence="3 4">DSM 45886</strain>
    </source>
</reference>
<evidence type="ECO:0000256" key="2">
    <source>
        <dbReference type="SAM" id="Phobius"/>
    </source>
</evidence>
<evidence type="ECO:0000313" key="3">
    <source>
        <dbReference type="EMBL" id="MBB4959663.1"/>
    </source>
</evidence>
<proteinExistence type="predicted"/>
<feature type="transmembrane region" description="Helical" evidence="2">
    <location>
        <begin position="63"/>
        <end position="83"/>
    </location>
</feature>